<name>A0A4Z0H8S1_9ACTN</name>
<dbReference type="InterPro" id="IPR008278">
    <property type="entry name" value="4-PPantetheinyl_Trfase_dom"/>
</dbReference>
<accession>A0A4Z0H8S1</accession>
<dbReference type="Proteomes" id="UP000297948">
    <property type="component" value="Unassembled WGS sequence"/>
</dbReference>
<sequence>MTEVRVLGQDALPAAVGDGWPGPPQMWALNVPVYGASPEGEAPDKVLDAAERERAAAFVRAEDQVRYRAAHSGLRFLLGAYLDLEPAAVPFIREPCPGCGKPHGRPAVAGAPLHFNMSHAGDLVLFAFAGTPIGADVERLQPVEVVDQVSPSLHARERAELAALPAAERPAAFARCWTRKEAYLKGLGTGLSRDPALDYLGTGPQPVPVGAWTLFDLPLDHLAPGYAGACAVLGLAPTK</sequence>
<dbReference type="PANTHER" id="PTHR12215">
    <property type="entry name" value="PHOSPHOPANTETHEINE TRANSFERASE"/>
    <property type="match status" value="1"/>
</dbReference>
<dbReference type="PANTHER" id="PTHR12215:SF10">
    <property type="entry name" value="L-AMINOADIPATE-SEMIALDEHYDE DEHYDROGENASE-PHOSPHOPANTETHEINYL TRANSFERASE"/>
    <property type="match status" value="1"/>
</dbReference>
<dbReference type="InterPro" id="IPR037143">
    <property type="entry name" value="4-PPantetheinyl_Trfase_dom_sf"/>
</dbReference>
<reference evidence="4 5" key="1">
    <citation type="submission" date="2019-03" db="EMBL/GenBank/DDBJ databases">
        <authorList>
            <person name="Gonzalez-Pimentel J.L."/>
        </authorList>
    </citation>
    <scope>NUCLEOTIDE SEQUENCE [LARGE SCALE GENOMIC DNA]</scope>
    <source>
        <strain evidence="4 5">JCM 31289</strain>
    </source>
</reference>
<dbReference type="EMBL" id="SRID01000102">
    <property type="protein sequence ID" value="TGB09578.1"/>
    <property type="molecule type" value="Genomic_DNA"/>
</dbReference>
<dbReference type="RefSeq" id="WP_135339286.1">
    <property type="nucleotide sequence ID" value="NZ_JBHLTX010000025.1"/>
</dbReference>
<proteinExistence type="inferred from homology"/>
<evidence type="ECO:0000256" key="1">
    <source>
        <dbReference type="ARBA" id="ARBA00010990"/>
    </source>
</evidence>
<dbReference type="AlphaFoldDB" id="A0A4Z0H8S1"/>
<dbReference type="GO" id="GO:0005829">
    <property type="term" value="C:cytosol"/>
    <property type="evidence" value="ECO:0007669"/>
    <property type="project" value="TreeGrafter"/>
</dbReference>
<organism evidence="4 5">
    <name type="scientific">Streptomyces palmae</name>
    <dbReference type="NCBI Taxonomy" id="1701085"/>
    <lineage>
        <taxon>Bacteria</taxon>
        <taxon>Bacillati</taxon>
        <taxon>Actinomycetota</taxon>
        <taxon>Actinomycetes</taxon>
        <taxon>Kitasatosporales</taxon>
        <taxon>Streptomycetaceae</taxon>
        <taxon>Streptomyces</taxon>
    </lineage>
</organism>
<feature type="domain" description="4'-phosphopantetheinyl transferase" evidence="3">
    <location>
        <begin position="132"/>
        <end position="194"/>
    </location>
</feature>
<keyword evidence="2 4" id="KW-0808">Transferase</keyword>
<dbReference type="Pfam" id="PF01648">
    <property type="entry name" value="ACPS"/>
    <property type="match status" value="1"/>
</dbReference>
<evidence type="ECO:0000256" key="2">
    <source>
        <dbReference type="ARBA" id="ARBA00022679"/>
    </source>
</evidence>
<dbReference type="Gene3D" id="3.90.470.20">
    <property type="entry name" value="4'-phosphopantetheinyl transferase domain"/>
    <property type="match status" value="1"/>
</dbReference>
<dbReference type="GO" id="GO:0000287">
    <property type="term" value="F:magnesium ion binding"/>
    <property type="evidence" value="ECO:0007669"/>
    <property type="project" value="InterPro"/>
</dbReference>
<evidence type="ECO:0000313" key="4">
    <source>
        <dbReference type="EMBL" id="TGB09578.1"/>
    </source>
</evidence>
<dbReference type="SUPFAM" id="SSF56214">
    <property type="entry name" value="4'-phosphopantetheinyl transferase"/>
    <property type="match status" value="2"/>
</dbReference>
<dbReference type="OrthoDB" id="190168at2"/>
<evidence type="ECO:0000259" key="3">
    <source>
        <dbReference type="Pfam" id="PF01648"/>
    </source>
</evidence>
<evidence type="ECO:0000313" key="5">
    <source>
        <dbReference type="Proteomes" id="UP000297948"/>
    </source>
</evidence>
<protein>
    <submittedName>
        <fullName evidence="4">4'-phosphopantetheinyl transferase superfamily protein</fullName>
    </submittedName>
</protein>
<comment type="caution">
    <text evidence="4">The sequence shown here is derived from an EMBL/GenBank/DDBJ whole genome shotgun (WGS) entry which is preliminary data.</text>
</comment>
<dbReference type="GO" id="GO:0008897">
    <property type="term" value="F:holo-[acyl-carrier-protein] synthase activity"/>
    <property type="evidence" value="ECO:0007669"/>
    <property type="project" value="InterPro"/>
</dbReference>
<gene>
    <name evidence="4" type="ORF">E4099_13575</name>
</gene>
<dbReference type="InterPro" id="IPR050559">
    <property type="entry name" value="P-Pant_transferase_sf"/>
</dbReference>
<keyword evidence="5" id="KW-1185">Reference proteome</keyword>
<dbReference type="GO" id="GO:0019878">
    <property type="term" value="P:lysine biosynthetic process via aminoadipic acid"/>
    <property type="evidence" value="ECO:0007669"/>
    <property type="project" value="TreeGrafter"/>
</dbReference>
<comment type="similarity">
    <text evidence="1">Belongs to the P-Pant transferase superfamily. Gsp/Sfp/HetI/AcpT family.</text>
</comment>